<gene>
    <name evidence="2" type="ORF">GF339_00470</name>
</gene>
<dbReference type="InterPro" id="IPR045235">
    <property type="entry name" value="PuuE_HpPgdA-like"/>
</dbReference>
<dbReference type="SUPFAM" id="SSF88713">
    <property type="entry name" value="Glycoside hydrolase/deacetylase"/>
    <property type="match status" value="1"/>
</dbReference>
<dbReference type="Pfam" id="PF11959">
    <property type="entry name" value="DUF3473"/>
    <property type="match status" value="1"/>
</dbReference>
<proteinExistence type="predicted"/>
<dbReference type="AlphaFoldDB" id="A0A9D5Q4A0"/>
<dbReference type="PROSITE" id="PS51677">
    <property type="entry name" value="NODB"/>
    <property type="match status" value="1"/>
</dbReference>
<dbReference type="Pfam" id="PF01522">
    <property type="entry name" value="Polysacc_deac_1"/>
    <property type="match status" value="1"/>
</dbReference>
<dbReference type="NCBIfam" id="TIGR03006">
    <property type="entry name" value="pepcterm_polyde"/>
    <property type="match status" value="1"/>
</dbReference>
<evidence type="ECO:0000313" key="3">
    <source>
        <dbReference type="Proteomes" id="UP000649604"/>
    </source>
</evidence>
<organism evidence="2 3">
    <name type="scientific">candidate division KSB3 bacterium</name>
    <dbReference type="NCBI Taxonomy" id="2044937"/>
    <lineage>
        <taxon>Bacteria</taxon>
        <taxon>candidate division KSB3</taxon>
    </lineage>
</organism>
<dbReference type="GO" id="GO:0005975">
    <property type="term" value="P:carbohydrate metabolic process"/>
    <property type="evidence" value="ECO:0007669"/>
    <property type="project" value="InterPro"/>
</dbReference>
<dbReference type="Gene3D" id="3.20.20.370">
    <property type="entry name" value="Glycoside hydrolase/deacetylase"/>
    <property type="match status" value="1"/>
</dbReference>
<dbReference type="EMBL" id="WJJP01000013">
    <property type="protein sequence ID" value="MBD3323023.1"/>
    <property type="molecule type" value="Genomic_DNA"/>
</dbReference>
<dbReference type="PANTHER" id="PTHR47561:SF1">
    <property type="entry name" value="POLYSACCHARIDE DEACETYLASE FAMILY PROTEIN (AFU_ORTHOLOGUE AFUA_6G05030)"/>
    <property type="match status" value="1"/>
</dbReference>
<dbReference type="InterPro" id="IPR011330">
    <property type="entry name" value="Glyco_hydro/deAcase_b/a-brl"/>
</dbReference>
<dbReference type="InterPro" id="IPR002509">
    <property type="entry name" value="NODB_dom"/>
</dbReference>
<dbReference type="PANTHER" id="PTHR47561">
    <property type="entry name" value="POLYSACCHARIDE DEACETYLASE FAMILY PROTEIN (AFU_ORTHOLOGUE AFUA_6G05030)"/>
    <property type="match status" value="1"/>
</dbReference>
<sequence>MINALTFDIEDYFQVEAFKQHISYDEWTRYPSRVVENTQKLLGIVDEHGVKATFFILGWVAERFPALVEQIAASGHEIATHGYAHQMVYTQTPADFEADLAKSLDILTKISSGPILGYRAPTYSIIEESFWAFDILLKYDLLYDSSIFPITHDRYGVPQGERFPYQIHGKDGKILIEFPLSTLRLLKWNLPIAGGGYLRLLPYWMLKKGLHHLNHHQHPGNIYLHPWELDPDQPRIPNIAWTTRMRHYLHLHSTAEKLRKLLRDFEFAPIRDVLHLSEGASAAATSER</sequence>
<dbReference type="InterPro" id="IPR014344">
    <property type="entry name" value="XrtA_polysacc_deacetyl"/>
</dbReference>
<reference evidence="2" key="1">
    <citation type="submission" date="2019-11" db="EMBL/GenBank/DDBJ databases">
        <title>Microbial mats filling the niche in hypersaline microbial mats.</title>
        <authorList>
            <person name="Wong H.L."/>
            <person name="Macleod F.I."/>
            <person name="White R.A. III"/>
            <person name="Burns B.P."/>
        </authorList>
    </citation>
    <scope>NUCLEOTIDE SEQUENCE</scope>
    <source>
        <strain evidence="2">Rbin_158</strain>
    </source>
</reference>
<feature type="domain" description="NodB homology" evidence="1">
    <location>
        <begin position="18"/>
        <end position="201"/>
    </location>
</feature>
<dbReference type="GO" id="GO:0016810">
    <property type="term" value="F:hydrolase activity, acting on carbon-nitrogen (but not peptide) bonds"/>
    <property type="evidence" value="ECO:0007669"/>
    <property type="project" value="InterPro"/>
</dbReference>
<accession>A0A9D5Q4A0</accession>
<evidence type="ECO:0000313" key="2">
    <source>
        <dbReference type="EMBL" id="MBD3323023.1"/>
    </source>
</evidence>
<dbReference type="InterPro" id="IPR022560">
    <property type="entry name" value="DUF3473"/>
</dbReference>
<comment type="caution">
    <text evidence="2">The sequence shown here is derived from an EMBL/GenBank/DDBJ whole genome shotgun (WGS) entry which is preliminary data.</text>
</comment>
<name>A0A9D5Q4A0_9BACT</name>
<dbReference type="Proteomes" id="UP000649604">
    <property type="component" value="Unassembled WGS sequence"/>
</dbReference>
<protein>
    <submittedName>
        <fullName evidence="2">DUF3473 domain-containing protein</fullName>
    </submittedName>
</protein>
<evidence type="ECO:0000259" key="1">
    <source>
        <dbReference type="PROSITE" id="PS51677"/>
    </source>
</evidence>
<dbReference type="CDD" id="cd10941">
    <property type="entry name" value="CE4_PuuE_HpPgdA_like_2"/>
    <property type="match status" value="1"/>
</dbReference>